<feature type="domain" description="OmpR/PhoB-type" evidence="8">
    <location>
        <begin position="94"/>
        <end position="189"/>
    </location>
</feature>
<dbReference type="PANTHER" id="PTHR48111:SF1">
    <property type="entry name" value="TWO-COMPONENT RESPONSE REGULATOR ORR33"/>
    <property type="match status" value="1"/>
</dbReference>
<dbReference type="EMBL" id="SHKY01000001">
    <property type="protein sequence ID" value="RZU49221.1"/>
    <property type="molecule type" value="Genomic_DNA"/>
</dbReference>
<accession>A0A4Q7ZFY1</accession>
<keyword evidence="10" id="KW-1185">Reference proteome</keyword>
<sequence>MSVLAVADLHGSARPTPTRGRLGRRRTARLRPLPDNARSVTVTVTIGVGGSPEGERVLAALNDLVAAAGPRADIVVDGTEPLAADTPGAAPFGLAAPARPGVLRLDPRPRAVSRDGAALELSRLEYDLLLFFARNPQQVFSRSQLLAQVWGHTHTTARTVDVHVSRLRTKLGDADLITTVYGVGYRLADEARVQVIAAE</sequence>
<evidence type="ECO:0000313" key="10">
    <source>
        <dbReference type="Proteomes" id="UP000292564"/>
    </source>
</evidence>
<dbReference type="PANTHER" id="PTHR48111">
    <property type="entry name" value="REGULATOR OF RPOS"/>
    <property type="match status" value="1"/>
</dbReference>
<feature type="region of interest" description="Disordered" evidence="7">
    <location>
        <begin position="1"/>
        <end position="24"/>
    </location>
</feature>
<comment type="caution">
    <text evidence="9">The sequence shown here is derived from an EMBL/GenBank/DDBJ whole genome shotgun (WGS) entry which is preliminary data.</text>
</comment>
<dbReference type="OrthoDB" id="8927943at2"/>
<dbReference type="GO" id="GO:0006355">
    <property type="term" value="P:regulation of DNA-templated transcription"/>
    <property type="evidence" value="ECO:0007669"/>
    <property type="project" value="InterPro"/>
</dbReference>
<name>A0A4Q7ZFY1_9ACTN</name>
<dbReference type="Pfam" id="PF00486">
    <property type="entry name" value="Trans_reg_C"/>
    <property type="match status" value="1"/>
</dbReference>
<organism evidence="9 10">
    <name type="scientific">Krasilnikovia cinnamomea</name>
    <dbReference type="NCBI Taxonomy" id="349313"/>
    <lineage>
        <taxon>Bacteria</taxon>
        <taxon>Bacillati</taxon>
        <taxon>Actinomycetota</taxon>
        <taxon>Actinomycetes</taxon>
        <taxon>Micromonosporales</taxon>
        <taxon>Micromonosporaceae</taxon>
        <taxon>Krasilnikovia</taxon>
    </lineage>
</organism>
<dbReference type="InterPro" id="IPR001867">
    <property type="entry name" value="OmpR/PhoB-type_DNA-bd"/>
</dbReference>
<dbReference type="GO" id="GO:0000976">
    <property type="term" value="F:transcription cis-regulatory region binding"/>
    <property type="evidence" value="ECO:0007669"/>
    <property type="project" value="TreeGrafter"/>
</dbReference>
<dbReference type="InterPro" id="IPR036388">
    <property type="entry name" value="WH-like_DNA-bd_sf"/>
</dbReference>
<dbReference type="GO" id="GO:0032993">
    <property type="term" value="C:protein-DNA complex"/>
    <property type="evidence" value="ECO:0007669"/>
    <property type="project" value="TreeGrafter"/>
</dbReference>
<evidence type="ECO:0000256" key="6">
    <source>
        <dbReference type="PROSITE-ProRule" id="PRU01091"/>
    </source>
</evidence>
<reference evidence="9 10" key="1">
    <citation type="submission" date="2019-02" db="EMBL/GenBank/DDBJ databases">
        <title>Sequencing the genomes of 1000 actinobacteria strains.</title>
        <authorList>
            <person name="Klenk H.-P."/>
        </authorList>
    </citation>
    <scope>NUCLEOTIDE SEQUENCE [LARGE SCALE GENOMIC DNA]</scope>
    <source>
        <strain evidence="9 10">DSM 45162</strain>
    </source>
</reference>
<dbReference type="RefSeq" id="WP_130508338.1">
    <property type="nucleotide sequence ID" value="NZ_SHKY01000001.1"/>
</dbReference>
<protein>
    <submittedName>
        <fullName evidence="9">Transcriptional regulator</fullName>
    </submittedName>
</protein>
<evidence type="ECO:0000256" key="3">
    <source>
        <dbReference type="ARBA" id="ARBA00023015"/>
    </source>
</evidence>
<dbReference type="GO" id="GO:0005829">
    <property type="term" value="C:cytosol"/>
    <property type="evidence" value="ECO:0007669"/>
    <property type="project" value="TreeGrafter"/>
</dbReference>
<dbReference type="InterPro" id="IPR016032">
    <property type="entry name" value="Sig_transdc_resp-reg_C-effctor"/>
</dbReference>
<evidence type="ECO:0000256" key="2">
    <source>
        <dbReference type="ARBA" id="ARBA00023012"/>
    </source>
</evidence>
<dbReference type="SMART" id="SM00862">
    <property type="entry name" value="Trans_reg_C"/>
    <property type="match status" value="1"/>
</dbReference>
<keyword evidence="4 6" id="KW-0238">DNA-binding</keyword>
<dbReference type="PROSITE" id="PS51755">
    <property type="entry name" value="OMPR_PHOB"/>
    <property type="match status" value="1"/>
</dbReference>
<evidence type="ECO:0000256" key="5">
    <source>
        <dbReference type="ARBA" id="ARBA00023163"/>
    </source>
</evidence>
<evidence type="ECO:0000259" key="8">
    <source>
        <dbReference type="PROSITE" id="PS51755"/>
    </source>
</evidence>
<keyword evidence="3" id="KW-0805">Transcription regulation</keyword>
<evidence type="ECO:0000256" key="1">
    <source>
        <dbReference type="ARBA" id="ARBA00022553"/>
    </source>
</evidence>
<evidence type="ECO:0000256" key="4">
    <source>
        <dbReference type="ARBA" id="ARBA00023125"/>
    </source>
</evidence>
<dbReference type="SUPFAM" id="SSF46894">
    <property type="entry name" value="C-terminal effector domain of the bipartite response regulators"/>
    <property type="match status" value="1"/>
</dbReference>
<proteinExistence type="predicted"/>
<evidence type="ECO:0000313" key="9">
    <source>
        <dbReference type="EMBL" id="RZU49221.1"/>
    </source>
</evidence>
<dbReference type="Gene3D" id="1.10.10.10">
    <property type="entry name" value="Winged helix-like DNA-binding domain superfamily/Winged helix DNA-binding domain"/>
    <property type="match status" value="1"/>
</dbReference>
<keyword evidence="2" id="KW-0902">Two-component regulatory system</keyword>
<dbReference type="GO" id="GO:0000156">
    <property type="term" value="F:phosphorelay response regulator activity"/>
    <property type="evidence" value="ECO:0007669"/>
    <property type="project" value="TreeGrafter"/>
</dbReference>
<dbReference type="CDD" id="cd00383">
    <property type="entry name" value="trans_reg_C"/>
    <property type="match status" value="1"/>
</dbReference>
<dbReference type="Proteomes" id="UP000292564">
    <property type="component" value="Unassembled WGS sequence"/>
</dbReference>
<gene>
    <name evidence="9" type="ORF">EV385_0961</name>
</gene>
<feature type="DNA-binding region" description="OmpR/PhoB-type" evidence="6">
    <location>
        <begin position="94"/>
        <end position="189"/>
    </location>
</feature>
<keyword evidence="5" id="KW-0804">Transcription</keyword>
<keyword evidence="1" id="KW-0597">Phosphoprotein</keyword>
<dbReference type="AlphaFoldDB" id="A0A4Q7ZFY1"/>
<dbReference type="InterPro" id="IPR039420">
    <property type="entry name" value="WalR-like"/>
</dbReference>
<evidence type="ECO:0000256" key="7">
    <source>
        <dbReference type="SAM" id="MobiDB-lite"/>
    </source>
</evidence>